<dbReference type="RefSeq" id="WP_311693521.1">
    <property type="nucleotide sequence ID" value="NZ_JAVRHL010000004.1"/>
</dbReference>
<dbReference type="EMBL" id="JAVRHL010000004">
    <property type="protein sequence ID" value="MDT0684228.1"/>
    <property type="molecule type" value="Genomic_DNA"/>
</dbReference>
<proteinExistence type="predicted"/>
<comment type="caution">
    <text evidence="3">The sequence shown here is derived from an EMBL/GenBank/DDBJ whole genome shotgun (WGS) entry which is preliminary data.</text>
</comment>
<dbReference type="PANTHER" id="PTHR43752">
    <property type="entry name" value="BNR/ASP-BOX REPEAT FAMILY PROTEIN"/>
    <property type="match status" value="1"/>
</dbReference>
<dbReference type="PANTHER" id="PTHR43752:SF2">
    <property type="entry name" value="BNR_ASP-BOX REPEAT FAMILY PROTEIN"/>
    <property type="match status" value="1"/>
</dbReference>
<feature type="domain" description="Sialidase" evidence="2">
    <location>
        <begin position="79"/>
        <end position="367"/>
    </location>
</feature>
<evidence type="ECO:0000313" key="3">
    <source>
        <dbReference type="EMBL" id="MDT0684228.1"/>
    </source>
</evidence>
<gene>
    <name evidence="3" type="ORF">RM543_16205</name>
</gene>
<evidence type="ECO:0000256" key="1">
    <source>
        <dbReference type="SAM" id="SignalP"/>
    </source>
</evidence>
<organism evidence="3 4">
    <name type="scientific">Tropicimonas omnivorans</name>
    <dbReference type="NCBI Taxonomy" id="3075590"/>
    <lineage>
        <taxon>Bacteria</taxon>
        <taxon>Pseudomonadati</taxon>
        <taxon>Pseudomonadota</taxon>
        <taxon>Alphaproteobacteria</taxon>
        <taxon>Rhodobacterales</taxon>
        <taxon>Roseobacteraceae</taxon>
        <taxon>Tropicimonas</taxon>
    </lineage>
</organism>
<feature type="chain" id="PRO_5046118082" evidence="1">
    <location>
        <begin position="25"/>
        <end position="393"/>
    </location>
</feature>
<dbReference type="CDD" id="cd15482">
    <property type="entry name" value="Sialidase_non-viral"/>
    <property type="match status" value="1"/>
</dbReference>
<protein>
    <submittedName>
        <fullName evidence="3">Sialidase family protein</fullName>
    </submittedName>
</protein>
<reference evidence="3 4" key="1">
    <citation type="submission" date="2023-09" db="EMBL/GenBank/DDBJ databases">
        <authorList>
            <person name="Rey-Velasco X."/>
        </authorList>
    </citation>
    <scope>NUCLEOTIDE SEQUENCE [LARGE SCALE GENOMIC DNA]</scope>
    <source>
        <strain evidence="3 4">F158</strain>
    </source>
</reference>
<evidence type="ECO:0000259" key="2">
    <source>
        <dbReference type="Pfam" id="PF13088"/>
    </source>
</evidence>
<keyword evidence="4" id="KW-1185">Reference proteome</keyword>
<dbReference type="Pfam" id="PF13088">
    <property type="entry name" value="BNR_2"/>
    <property type="match status" value="1"/>
</dbReference>
<dbReference type="InterPro" id="IPR036278">
    <property type="entry name" value="Sialidase_sf"/>
</dbReference>
<accession>A0ABU3DKI7</accession>
<sequence>MTSVARTMTAAAAICALGAGAALAQDMPFDVADGLFEFEDTDTLGLEPAEGAETITVFEPGDEDWKFNHGSVLIGFGDELYMQWQSSEMDEDATETVVVYSRSADGETWSEPVQLTAPWNEGYTSNGGWWTDGETLVAYLNVWPDAVSPRGGHVEYMTSTDGRTWSKPQPVTMADGTPLEGIFEQDPTALESGRIVNSAHLQPGLTAKPIFTDDPLGVSGWTVGEMENLPHEGDITRELEPSWFVQEDGDVVMIFRDQGNTFLKLASLSSDEGETWSLPVETEMPDSRTKQSAGNLPDGTAYMAGNPTGTKARMPLAVVTSADGELFDEAYLLRSASDMQDLRYEGQYKRPSYSYTKSYVWNDDLYVAYATNKEDVQFTRVPLDTIARGADAD</sequence>
<dbReference type="Gene3D" id="2.120.10.10">
    <property type="match status" value="1"/>
</dbReference>
<dbReference type="Proteomes" id="UP001265259">
    <property type="component" value="Unassembled WGS sequence"/>
</dbReference>
<keyword evidence="1" id="KW-0732">Signal</keyword>
<evidence type="ECO:0000313" key="4">
    <source>
        <dbReference type="Proteomes" id="UP001265259"/>
    </source>
</evidence>
<dbReference type="InterPro" id="IPR011040">
    <property type="entry name" value="Sialidase"/>
</dbReference>
<dbReference type="SUPFAM" id="SSF50939">
    <property type="entry name" value="Sialidases"/>
    <property type="match status" value="1"/>
</dbReference>
<feature type="signal peptide" evidence="1">
    <location>
        <begin position="1"/>
        <end position="24"/>
    </location>
</feature>
<name>A0ABU3DKI7_9RHOB</name>